<comment type="caution">
    <text evidence="2">The sequence shown here is derived from an EMBL/GenBank/DDBJ whole genome shotgun (WGS) entry which is preliminary data.</text>
</comment>
<name>A0ABW3S0J9_9BACL</name>
<evidence type="ECO:0000259" key="1">
    <source>
        <dbReference type="Pfam" id="PF13524"/>
    </source>
</evidence>
<dbReference type="Pfam" id="PF13524">
    <property type="entry name" value="Glyco_trans_1_2"/>
    <property type="match status" value="1"/>
</dbReference>
<sequence length="361" mass="41658">MKNLRNERENRGEAYQAGYREGYRYGGCQAVLDRVTPVSPRKRGIRVLYVPQGFEAIDAGVINALYELTEECIVARPETMLEEAASRRPDLVLVMNALHVFPENHVQQIAQIREMGIRTVVWFVDDPYFTEDTYRLCRYYDVVFTHEMECVPLYRSAGCQQVHYLPLAANPQLFRPVETGSGYQFDVCFIGNAFWNRVELFDQMAEFLQDKKVLIAGGHWDRLTNYERLSRFIRSGWIPPEETVSYYNGSKIVINLHRPSTPGQDNRNGLNITGGSINPRTYEIAACGAFQISDVRADLPKHYRPGYDMETFGDTAELVSKIAYYLEHETERNIVAWRSLWTTRLNHNYVGRIDLLLETVS</sequence>
<accession>A0ABW3S0J9</accession>
<dbReference type="Proteomes" id="UP001597262">
    <property type="component" value="Unassembled WGS sequence"/>
</dbReference>
<dbReference type="EMBL" id="JBHTLM010000015">
    <property type="protein sequence ID" value="MFD1178288.1"/>
    <property type="molecule type" value="Genomic_DNA"/>
</dbReference>
<dbReference type="Gene3D" id="3.40.50.2000">
    <property type="entry name" value="Glycogen Phosphorylase B"/>
    <property type="match status" value="1"/>
</dbReference>
<protein>
    <submittedName>
        <fullName evidence="2">DUF3880 domain-containing protein</fullName>
    </submittedName>
</protein>
<dbReference type="SUPFAM" id="SSF53756">
    <property type="entry name" value="UDP-Glycosyltransferase/glycogen phosphorylase"/>
    <property type="match status" value="1"/>
</dbReference>
<reference evidence="3" key="1">
    <citation type="journal article" date="2019" name="Int. J. Syst. Evol. Microbiol.">
        <title>The Global Catalogue of Microorganisms (GCM) 10K type strain sequencing project: providing services to taxonomists for standard genome sequencing and annotation.</title>
        <authorList>
            <consortium name="The Broad Institute Genomics Platform"/>
            <consortium name="The Broad Institute Genome Sequencing Center for Infectious Disease"/>
            <person name="Wu L."/>
            <person name="Ma J."/>
        </authorList>
    </citation>
    <scope>NUCLEOTIDE SEQUENCE [LARGE SCALE GENOMIC DNA]</scope>
    <source>
        <strain evidence="3">CCUG 59189</strain>
    </source>
</reference>
<dbReference type="InterPro" id="IPR055259">
    <property type="entry name" value="YkvP/CgeB_Glyco_trans-like"/>
</dbReference>
<organism evidence="2 3">
    <name type="scientific">Paenibacillus puldeungensis</name>
    <dbReference type="NCBI Taxonomy" id="696536"/>
    <lineage>
        <taxon>Bacteria</taxon>
        <taxon>Bacillati</taxon>
        <taxon>Bacillota</taxon>
        <taxon>Bacilli</taxon>
        <taxon>Bacillales</taxon>
        <taxon>Paenibacillaceae</taxon>
        <taxon>Paenibacillus</taxon>
    </lineage>
</organism>
<dbReference type="RefSeq" id="WP_379320729.1">
    <property type="nucleotide sequence ID" value="NZ_JBHTLM010000015.1"/>
</dbReference>
<feature type="domain" description="Spore protein YkvP/CgeB glycosyl transferase-like" evidence="1">
    <location>
        <begin position="199"/>
        <end position="357"/>
    </location>
</feature>
<keyword evidence="3" id="KW-1185">Reference proteome</keyword>
<evidence type="ECO:0000313" key="3">
    <source>
        <dbReference type="Proteomes" id="UP001597262"/>
    </source>
</evidence>
<gene>
    <name evidence="2" type="ORF">ACFQ3W_18590</name>
</gene>
<evidence type="ECO:0000313" key="2">
    <source>
        <dbReference type="EMBL" id="MFD1178288.1"/>
    </source>
</evidence>
<proteinExistence type="predicted"/>